<evidence type="ECO:0000256" key="3">
    <source>
        <dbReference type="ARBA" id="ARBA00022692"/>
    </source>
</evidence>
<dbReference type="STRING" id="351605.Gura_3066"/>
<comment type="subcellular location">
    <subcellularLocation>
        <location evidence="1">Cell membrane</location>
        <topology evidence="1">Multi-pass membrane protein</topology>
    </subcellularLocation>
</comment>
<dbReference type="KEGG" id="gur:Gura_3066"/>
<feature type="domain" description="Single Cache" evidence="6">
    <location>
        <begin position="416"/>
        <end position="497"/>
    </location>
</feature>
<gene>
    <name evidence="7" type="ordered locus">Gura_3066</name>
</gene>
<organism evidence="7 8">
    <name type="scientific">Geotalea uraniireducens (strain Rf4)</name>
    <name type="common">Geobacter uraniireducens</name>
    <dbReference type="NCBI Taxonomy" id="351605"/>
    <lineage>
        <taxon>Bacteria</taxon>
        <taxon>Pseudomonadati</taxon>
        <taxon>Thermodesulfobacteriota</taxon>
        <taxon>Desulfuromonadia</taxon>
        <taxon>Geobacterales</taxon>
        <taxon>Geobacteraceae</taxon>
        <taxon>Geotalea</taxon>
    </lineage>
</organism>
<dbReference type="Gene3D" id="3.30.450.20">
    <property type="entry name" value="PAS domain"/>
    <property type="match status" value="4"/>
</dbReference>
<keyword evidence="4" id="KW-1133">Transmembrane helix</keyword>
<dbReference type="Pfam" id="PF17200">
    <property type="entry name" value="sCache_2"/>
    <property type="match status" value="2"/>
</dbReference>
<dbReference type="Pfam" id="PF08269">
    <property type="entry name" value="dCache_2"/>
    <property type="match status" value="2"/>
</dbReference>
<dbReference type="SMART" id="SM01049">
    <property type="entry name" value="Cache_2"/>
    <property type="match status" value="4"/>
</dbReference>
<evidence type="ECO:0000256" key="4">
    <source>
        <dbReference type="ARBA" id="ARBA00022989"/>
    </source>
</evidence>
<feature type="domain" description="Single Cache" evidence="6">
    <location>
        <begin position="142"/>
        <end position="223"/>
    </location>
</feature>
<keyword evidence="5" id="KW-0472">Membrane</keyword>
<feature type="domain" description="Single Cache" evidence="6">
    <location>
        <begin position="10"/>
        <end position="88"/>
    </location>
</feature>
<dbReference type="HOGENOM" id="CLU_495885_0_0_7"/>
<keyword evidence="3" id="KW-0812">Transmembrane</keyword>
<sequence length="549" mass="61365">MATIDPSLNYHSNTEELIALVKDATELVRTKGEAAFSDFRVSGSRWHQEEIYIFVLDPQGNMLVHPDSAMEGKNEMELKDINGKPIIRGLIGAATTFPNKPEGWYHYQWPVPGGLLPRWKSSYVRLVTAPSGKSYVVGSGMYNDRMERNFVVDAVTDAIGQIEKNGRAAFQLFHDPTGPFIAKDAYIFVFDMNGVDLVNPGFPNLEGRNLLDLKDTQGKQLIREMFKVVQTSGSGWVDYMWPKPGESVSTQKSAYVSKAKMGDQWVLVGCGVYLADAPKAVQAGKKMTAPELMALVREGAALLEKEGEKAYPEFRRKGSRWFHDDTYFFVWTANGIRTFHAAKPAGEGHDAGNMTDVLGRPFGKMVLEVASSPSGEGWVHYMYPEPEDIFPTWKSTFLKRITFPSGQQHIIGCGIYNMQMDKAFIEDVVDHAAALVADRGKEAFGQLRDKTSPFVFMDTYVFVITPDGTELVNPVFPSFEGKNLIYLRDLKGNPVIRDEIAAAMKDGSAWIDLYWYKPGQNTPARKQTFVRKVQSGQDTYIVGSGVYME</sequence>
<dbReference type="EMBL" id="CP000698">
    <property type="protein sequence ID" value="ABQ27237.1"/>
    <property type="molecule type" value="Genomic_DNA"/>
</dbReference>
<dbReference type="InterPro" id="IPR004010">
    <property type="entry name" value="Double_Cache_2"/>
</dbReference>
<evidence type="ECO:0000313" key="7">
    <source>
        <dbReference type="EMBL" id="ABQ27237.1"/>
    </source>
</evidence>
<dbReference type="AlphaFoldDB" id="A5G619"/>
<evidence type="ECO:0000256" key="1">
    <source>
        <dbReference type="ARBA" id="ARBA00004651"/>
    </source>
</evidence>
<name>A5G619_GEOUR</name>
<dbReference type="RefSeq" id="WP_011939904.1">
    <property type="nucleotide sequence ID" value="NC_009483.1"/>
</dbReference>
<keyword evidence="8" id="KW-1185">Reference proteome</keyword>
<dbReference type="InterPro" id="IPR033480">
    <property type="entry name" value="sCache_2"/>
</dbReference>
<protein>
    <submittedName>
        <fullName evidence="7">Cache, type 2 domain protein</fullName>
    </submittedName>
</protein>
<evidence type="ECO:0000256" key="2">
    <source>
        <dbReference type="ARBA" id="ARBA00022475"/>
    </source>
</evidence>
<evidence type="ECO:0000256" key="5">
    <source>
        <dbReference type="ARBA" id="ARBA00023136"/>
    </source>
</evidence>
<feature type="domain" description="Single Cache" evidence="6">
    <location>
        <begin position="284"/>
        <end position="364"/>
    </location>
</feature>
<dbReference type="GO" id="GO:0005886">
    <property type="term" value="C:plasma membrane"/>
    <property type="evidence" value="ECO:0007669"/>
    <property type="project" value="UniProtKB-SubCell"/>
</dbReference>
<dbReference type="Proteomes" id="UP000006695">
    <property type="component" value="Chromosome"/>
</dbReference>
<keyword evidence="2" id="KW-1003">Cell membrane</keyword>
<dbReference type="OrthoDB" id="9791237at2"/>
<proteinExistence type="predicted"/>
<evidence type="ECO:0000313" key="8">
    <source>
        <dbReference type="Proteomes" id="UP000006695"/>
    </source>
</evidence>
<evidence type="ECO:0000259" key="6">
    <source>
        <dbReference type="SMART" id="SM01049"/>
    </source>
</evidence>
<reference evidence="7 8" key="1">
    <citation type="submission" date="2007-05" db="EMBL/GenBank/DDBJ databases">
        <title>Complete sequence of Geobacter uraniireducens Rf4.</title>
        <authorList>
            <consortium name="US DOE Joint Genome Institute"/>
            <person name="Copeland A."/>
            <person name="Lucas S."/>
            <person name="Lapidus A."/>
            <person name="Barry K."/>
            <person name="Detter J.C."/>
            <person name="Glavina del Rio T."/>
            <person name="Hammon N."/>
            <person name="Israni S."/>
            <person name="Dalin E."/>
            <person name="Tice H."/>
            <person name="Pitluck S."/>
            <person name="Chertkov O."/>
            <person name="Brettin T."/>
            <person name="Bruce D."/>
            <person name="Han C."/>
            <person name="Schmutz J."/>
            <person name="Larimer F."/>
            <person name="Land M."/>
            <person name="Hauser L."/>
            <person name="Kyrpides N."/>
            <person name="Mikhailova N."/>
            <person name="Shelobolina E."/>
            <person name="Aklujkar M."/>
            <person name="Lovley D."/>
            <person name="Richardson P."/>
        </authorList>
    </citation>
    <scope>NUCLEOTIDE SEQUENCE [LARGE SCALE GENOMIC DNA]</scope>
    <source>
        <strain evidence="7 8">Rf4</strain>
    </source>
</reference>
<accession>A5G619</accession>